<evidence type="ECO:0000256" key="1">
    <source>
        <dbReference type="SAM" id="Phobius"/>
    </source>
</evidence>
<gene>
    <name evidence="2" type="ORF">FA047_01220</name>
</gene>
<comment type="caution">
    <text evidence="2">The sequence shown here is derived from an EMBL/GenBank/DDBJ whole genome shotgun (WGS) entry which is preliminary data.</text>
</comment>
<dbReference type="AlphaFoldDB" id="A0A4U1CS71"/>
<sequence length="357" mass="41433">MSTLGLQWKRFAMLSLLSIIIFIAGLNTNLIESAYSAGFYGVTSVIQRSISTVIPFALGDFLYLLLIFFTLRNFYRFYKKIKAKTLTKEDRIKIPLQAVNFLLILYLAFKILWGLNYSRPSVSKQLNISDDKYTTAQLVSLGEFFIEKLNELDSVKKTRFNISQLQTIAKEGYDKMALSNTLFRYRVPSLKPVLNSWLITKIGIEGYYSPLSGEANVNMRLPTVALPFVTCHEIAHQLGIAREDEANLIGYLVASHSDNAYFRYSAAYAMLKSILYEIRIKSPKDYENLYKTIHSSTLLNFKNDRDFWRMYNNQMFGYLDVAFDRFLKLNNQRKGTDSYQDIVLWLYNYHKDDLTNK</sequence>
<feature type="transmembrane region" description="Helical" evidence="1">
    <location>
        <begin position="96"/>
        <end position="115"/>
    </location>
</feature>
<reference evidence="2 3" key="1">
    <citation type="submission" date="2019-04" db="EMBL/GenBank/DDBJ databases">
        <title>Pedobacter sp. RP-3-15 sp. nov., isolated from Arctic soil.</title>
        <authorList>
            <person name="Dahal R.H."/>
            <person name="Kim D.-U."/>
        </authorList>
    </citation>
    <scope>NUCLEOTIDE SEQUENCE [LARGE SCALE GENOMIC DNA]</scope>
    <source>
        <strain evidence="2 3">RP-3-15</strain>
    </source>
</reference>
<keyword evidence="1" id="KW-0812">Transmembrane</keyword>
<organism evidence="2 3">
    <name type="scientific">Pedobacter frigoris</name>
    <dbReference type="NCBI Taxonomy" id="2571272"/>
    <lineage>
        <taxon>Bacteria</taxon>
        <taxon>Pseudomonadati</taxon>
        <taxon>Bacteroidota</taxon>
        <taxon>Sphingobacteriia</taxon>
        <taxon>Sphingobacteriales</taxon>
        <taxon>Sphingobacteriaceae</taxon>
        <taxon>Pedobacter</taxon>
    </lineage>
</organism>
<dbReference type="RefSeq" id="WP_136834168.1">
    <property type="nucleotide sequence ID" value="NZ_SWBQ01000001.1"/>
</dbReference>
<dbReference type="InterPro" id="IPR024294">
    <property type="entry name" value="DUF3810"/>
</dbReference>
<protein>
    <submittedName>
        <fullName evidence="2">DUF3810 domain-containing protein</fullName>
    </submittedName>
</protein>
<keyword evidence="3" id="KW-1185">Reference proteome</keyword>
<dbReference type="Pfam" id="PF12725">
    <property type="entry name" value="DUF3810"/>
    <property type="match status" value="1"/>
</dbReference>
<accession>A0A4U1CS71</accession>
<keyword evidence="1" id="KW-1133">Transmembrane helix</keyword>
<feature type="transmembrane region" description="Helical" evidence="1">
    <location>
        <begin position="50"/>
        <end position="75"/>
    </location>
</feature>
<keyword evidence="1" id="KW-0472">Membrane</keyword>
<proteinExistence type="predicted"/>
<feature type="transmembrane region" description="Helical" evidence="1">
    <location>
        <begin position="12"/>
        <end position="30"/>
    </location>
</feature>
<evidence type="ECO:0000313" key="3">
    <source>
        <dbReference type="Proteomes" id="UP000307244"/>
    </source>
</evidence>
<name>A0A4U1CS71_9SPHI</name>
<dbReference type="OrthoDB" id="1048788at2"/>
<dbReference type="EMBL" id="SWBQ01000001">
    <property type="protein sequence ID" value="TKC08749.1"/>
    <property type="molecule type" value="Genomic_DNA"/>
</dbReference>
<evidence type="ECO:0000313" key="2">
    <source>
        <dbReference type="EMBL" id="TKC08749.1"/>
    </source>
</evidence>
<dbReference type="Proteomes" id="UP000307244">
    <property type="component" value="Unassembled WGS sequence"/>
</dbReference>